<reference evidence="11 12" key="1">
    <citation type="submission" date="2024-01" db="EMBL/GenBank/DDBJ databases">
        <title>Genome assemblies of Stephania.</title>
        <authorList>
            <person name="Yang L."/>
        </authorList>
    </citation>
    <scope>NUCLEOTIDE SEQUENCE [LARGE SCALE GENOMIC DNA]</scope>
    <source>
        <strain evidence="11">QJT</strain>
        <tissue evidence="11">Leaf</tissue>
    </source>
</reference>
<dbReference type="PANTHER" id="PTHR47947">
    <property type="entry name" value="CYTOCHROME P450 82C3-RELATED"/>
    <property type="match status" value="1"/>
</dbReference>
<comment type="caution">
    <text evidence="11">The sequence shown here is derived from an EMBL/GenBank/DDBJ whole genome shotgun (WGS) entry which is preliminary data.</text>
</comment>
<feature type="transmembrane region" description="Helical" evidence="10">
    <location>
        <begin position="6"/>
        <end position="26"/>
    </location>
</feature>
<dbReference type="GO" id="GO:0004497">
    <property type="term" value="F:monooxygenase activity"/>
    <property type="evidence" value="ECO:0007669"/>
    <property type="project" value="InterPro"/>
</dbReference>
<evidence type="ECO:0000256" key="1">
    <source>
        <dbReference type="ARBA" id="ARBA00001971"/>
    </source>
</evidence>
<dbReference type="GO" id="GO:0020037">
    <property type="term" value="F:heme binding"/>
    <property type="evidence" value="ECO:0007669"/>
    <property type="project" value="InterPro"/>
</dbReference>
<keyword evidence="3" id="KW-0349">Heme</keyword>
<protein>
    <recommendedName>
        <fullName evidence="13">Cytochrome P450</fullName>
    </recommendedName>
</protein>
<accession>A0AAP0K3W2</accession>
<dbReference type="Proteomes" id="UP001417504">
    <property type="component" value="Unassembled WGS sequence"/>
</dbReference>
<evidence type="ECO:0000256" key="5">
    <source>
        <dbReference type="ARBA" id="ARBA00022723"/>
    </source>
</evidence>
<dbReference type="EMBL" id="JBBNAE010000002">
    <property type="protein sequence ID" value="KAK9145501.1"/>
    <property type="molecule type" value="Genomic_DNA"/>
</dbReference>
<organism evidence="11 12">
    <name type="scientific">Stephania japonica</name>
    <dbReference type="NCBI Taxonomy" id="461633"/>
    <lineage>
        <taxon>Eukaryota</taxon>
        <taxon>Viridiplantae</taxon>
        <taxon>Streptophyta</taxon>
        <taxon>Embryophyta</taxon>
        <taxon>Tracheophyta</taxon>
        <taxon>Spermatophyta</taxon>
        <taxon>Magnoliopsida</taxon>
        <taxon>Ranunculales</taxon>
        <taxon>Menispermaceae</taxon>
        <taxon>Menispermoideae</taxon>
        <taxon>Cissampelideae</taxon>
        <taxon>Stephania</taxon>
    </lineage>
</organism>
<evidence type="ECO:0000313" key="12">
    <source>
        <dbReference type="Proteomes" id="UP001417504"/>
    </source>
</evidence>
<dbReference type="GO" id="GO:0016020">
    <property type="term" value="C:membrane"/>
    <property type="evidence" value="ECO:0007669"/>
    <property type="project" value="UniProtKB-SubCell"/>
</dbReference>
<dbReference type="Pfam" id="PF00067">
    <property type="entry name" value="p450"/>
    <property type="match status" value="1"/>
</dbReference>
<dbReference type="PRINTS" id="PR00385">
    <property type="entry name" value="P450"/>
</dbReference>
<comment type="cofactor">
    <cofactor evidence="1">
        <name>heme</name>
        <dbReference type="ChEBI" id="CHEBI:30413"/>
    </cofactor>
</comment>
<evidence type="ECO:0000256" key="2">
    <source>
        <dbReference type="ARBA" id="ARBA00004370"/>
    </source>
</evidence>
<dbReference type="InterPro" id="IPR036396">
    <property type="entry name" value="Cyt_P450_sf"/>
</dbReference>
<evidence type="ECO:0000256" key="10">
    <source>
        <dbReference type="SAM" id="Phobius"/>
    </source>
</evidence>
<dbReference type="InterPro" id="IPR050651">
    <property type="entry name" value="Plant_Cytochrome_P450_Monoox"/>
</dbReference>
<dbReference type="AlphaFoldDB" id="A0AAP0K3W2"/>
<dbReference type="GO" id="GO:0016705">
    <property type="term" value="F:oxidoreductase activity, acting on paired donors, with incorporation or reduction of molecular oxygen"/>
    <property type="evidence" value="ECO:0007669"/>
    <property type="project" value="InterPro"/>
</dbReference>
<keyword evidence="9 10" id="KW-0472">Membrane</keyword>
<keyword evidence="12" id="KW-1185">Reference proteome</keyword>
<keyword evidence="5" id="KW-0479">Metal-binding</keyword>
<comment type="subcellular location">
    <subcellularLocation>
        <location evidence="2">Membrane</location>
    </subcellularLocation>
</comment>
<dbReference type="GO" id="GO:0005506">
    <property type="term" value="F:iron ion binding"/>
    <property type="evidence" value="ECO:0007669"/>
    <property type="project" value="InterPro"/>
</dbReference>
<evidence type="ECO:0000256" key="3">
    <source>
        <dbReference type="ARBA" id="ARBA00022617"/>
    </source>
</evidence>
<name>A0AAP0K3W2_9MAGN</name>
<dbReference type="PANTHER" id="PTHR47947:SF26">
    <property type="entry name" value="CYTOCHROME P450"/>
    <property type="match status" value="1"/>
</dbReference>
<dbReference type="Gene3D" id="1.10.630.10">
    <property type="entry name" value="Cytochrome P450"/>
    <property type="match status" value="1"/>
</dbReference>
<proteinExistence type="predicted"/>
<dbReference type="InterPro" id="IPR002401">
    <property type="entry name" value="Cyt_P450_E_grp-I"/>
</dbReference>
<dbReference type="InterPro" id="IPR001128">
    <property type="entry name" value="Cyt_P450"/>
</dbReference>
<keyword evidence="8" id="KW-0408">Iron</keyword>
<dbReference type="PRINTS" id="PR00463">
    <property type="entry name" value="EP450I"/>
</dbReference>
<dbReference type="SUPFAM" id="SSF48264">
    <property type="entry name" value="Cytochrome P450"/>
    <property type="match status" value="1"/>
</dbReference>
<evidence type="ECO:0008006" key="13">
    <source>
        <dbReference type="Google" id="ProtNLM"/>
    </source>
</evidence>
<dbReference type="GO" id="GO:0044550">
    <property type="term" value="P:secondary metabolite biosynthetic process"/>
    <property type="evidence" value="ECO:0007669"/>
    <property type="project" value="UniProtKB-ARBA"/>
</dbReference>
<keyword evidence="7" id="KW-0560">Oxidoreductase</keyword>
<evidence type="ECO:0000256" key="8">
    <source>
        <dbReference type="ARBA" id="ARBA00023004"/>
    </source>
</evidence>
<keyword evidence="4 10" id="KW-0812">Transmembrane</keyword>
<evidence type="ECO:0000256" key="7">
    <source>
        <dbReference type="ARBA" id="ARBA00023002"/>
    </source>
</evidence>
<evidence type="ECO:0000256" key="9">
    <source>
        <dbReference type="ARBA" id="ARBA00023136"/>
    </source>
</evidence>
<keyword evidence="6 10" id="KW-1133">Transmembrane helix</keyword>
<evidence type="ECO:0000313" key="11">
    <source>
        <dbReference type="EMBL" id="KAK9145501.1"/>
    </source>
</evidence>
<sequence>MESYMLLAQAIATAVVTFLLYELWCLRKKVRKLTKSPSLNSKVVVNKKYAPEPPGAWPIIGHLPLLVSAKQPHRAFAALAEKYGPAFMLRMGMSPMLIVSSREVAKECYTAKDHVFATRPVTTAGKLMAYDHSVMGFTPFGTYWREIRKIATVELFSARRIGMLKPVRQSEVSLWMKGLHEKWVHNGKSSVSVELKSQLEELTFNLLMQMVAGKRYYGSNVAKADEKMAGLFRHAVQQFNYHLGNSEMYDALPFMAWLDFKGDAKAMRNTQKDLDYIMQTWLDEHRVKADQMRGDAINNTRDFLDVLVMMEKTGQFSSAINDIDTTIKALAPTQLVAGVDSMANTMVWVLALLLNNPEMLAKAQDELDTKVGKDRLVEESDIPNLNYLQALLKETLRMYPVGPLLVPHEAMEDRHVVGTSCHVEPAYSSTHGPYNVTQNVWAEPDRFNLRGS</sequence>
<gene>
    <name evidence="11" type="ORF">Sjap_005404</name>
</gene>
<evidence type="ECO:0000256" key="6">
    <source>
        <dbReference type="ARBA" id="ARBA00022989"/>
    </source>
</evidence>
<evidence type="ECO:0000256" key="4">
    <source>
        <dbReference type="ARBA" id="ARBA00022692"/>
    </source>
</evidence>